<gene>
    <name evidence="1" type="ORF">NE848_10325</name>
</gene>
<evidence type="ECO:0000313" key="2">
    <source>
        <dbReference type="Proteomes" id="UP001155077"/>
    </source>
</evidence>
<sequence length="96" mass="11201">MKIFSYILAFIFITFLFTPTVVSLIDRNVDISIAYNVNEEESSSKNQITFEYNIEEMDSNYESIHFLQTKKPEGHYYKENGYKVFLSISSPPPKKA</sequence>
<comment type="caution">
    <text evidence="1">The sequence shown here is derived from an EMBL/GenBank/DDBJ whole genome shotgun (WGS) entry which is preliminary data.</text>
</comment>
<dbReference type="EMBL" id="JAMSCK010000003">
    <property type="protein sequence ID" value="MCM8569777.1"/>
    <property type="molecule type" value="Genomic_DNA"/>
</dbReference>
<dbReference type="Proteomes" id="UP001155077">
    <property type="component" value="Unassembled WGS sequence"/>
</dbReference>
<evidence type="ECO:0000313" key="1">
    <source>
        <dbReference type="EMBL" id="MCM8569777.1"/>
    </source>
</evidence>
<organism evidence="1 2">
    <name type="scientific">Gramella jeungdoensis</name>
    <dbReference type="NCBI Taxonomy" id="708091"/>
    <lineage>
        <taxon>Bacteria</taxon>
        <taxon>Pseudomonadati</taxon>
        <taxon>Bacteroidota</taxon>
        <taxon>Flavobacteriia</taxon>
        <taxon>Flavobacteriales</taxon>
        <taxon>Flavobacteriaceae</taxon>
        <taxon>Christiangramia</taxon>
    </lineage>
</organism>
<proteinExistence type="predicted"/>
<dbReference type="RefSeq" id="WP_252113176.1">
    <property type="nucleotide sequence ID" value="NZ_JAMSCK010000003.1"/>
</dbReference>
<reference evidence="1" key="1">
    <citation type="submission" date="2022-06" db="EMBL/GenBank/DDBJ databases">
        <title>Gramella sediminis sp. nov., isolated from deep-sea sediment of the Indian Ocean.</title>
        <authorList>
            <person name="Yang L."/>
        </authorList>
    </citation>
    <scope>NUCLEOTIDE SEQUENCE</scope>
    <source>
        <strain evidence="1">HMD3159</strain>
    </source>
</reference>
<name>A0ABT0Z228_9FLAO</name>
<accession>A0ABT0Z228</accession>
<protein>
    <submittedName>
        <fullName evidence="1">Uncharacterized protein</fullName>
    </submittedName>
</protein>
<keyword evidence="2" id="KW-1185">Reference proteome</keyword>